<feature type="compositionally biased region" description="Polar residues" evidence="1">
    <location>
        <begin position="209"/>
        <end position="222"/>
    </location>
</feature>
<dbReference type="AlphaFoldDB" id="A0A9P6LRY3"/>
<feature type="region of interest" description="Disordered" evidence="1">
    <location>
        <begin position="1"/>
        <end position="261"/>
    </location>
</feature>
<feature type="compositionally biased region" description="Polar residues" evidence="1">
    <location>
        <begin position="110"/>
        <end position="122"/>
    </location>
</feature>
<organism evidence="2 3">
    <name type="scientific">Modicella reniformis</name>
    <dbReference type="NCBI Taxonomy" id="1440133"/>
    <lineage>
        <taxon>Eukaryota</taxon>
        <taxon>Fungi</taxon>
        <taxon>Fungi incertae sedis</taxon>
        <taxon>Mucoromycota</taxon>
        <taxon>Mortierellomycotina</taxon>
        <taxon>Mortierellomycetes</taxon>
        <taxon>Mortierellales</taxon>
        <taxon>Mortierellaceae</taxon>
        <taxon>Modicella</taxon>
    </lineage>
</organism>
<evidence type="ECO:0000313" key="2">
    <source>
        <dbReference type="EMBL" id="KAF9923400.1"/>
    </source>
</evidence>
<feature type="compositionally biased region" description="Polar residues" evidence="1">
    <location>
        <begin position="1"/>
        <end position="10"/>
    </location>
</feature>
<feature type="compositionally biased region" description="Pro residues" evidence="1">
    <location>
        <begin position="13"/>
        <end position="28"/>
    </location>
</feature>
<dbReference type="Proteomes" id="UP000749646">
    <property type="component" value="Unassembled WGS sequence"/>
</dbReference>
<name>A0A9P6LRY3_9FUNG</name>
<proteinExistence type="predicted"/>
<sequence length="261" mass="26848">MAPKTPQGNKSPRAPPTEGPTPMTPGIPAPGSVLQRRSFMPAPSTSASKSYQSMSMDQQSLLVEAISVQSPGLIDPNRKRPESVESDTSAPGTPQYQSFPPGHNGASPLSYRSLQSRRTSAISIPEGSAMTTTTTTTSTNGQHPSSHIRTANTGYSAISPLTTSTPSSISDSPSGPRSLRMSSGLSMGAPSTSASTSTSTSTTRLVKQPQFQRPTSAGSSGIASVPRSMMMTQGPNGATTTTPTTTGVSPGTLESPPVQPK</sequence>
<dbReference type="OrthoDB" id="2130750at2759"/>
<feature type="compositionally biased region" description="Low complexity" evidence="1">
    <location>
        <begin position="232"/>
        <end position="252"/>
    </location>
</feature>
<evidence type="ECO:0000256" key="1">
    <source>
        <dbReference type="SAM" id="MobiDB-lite"/>
    </source>
</evidence>
<feature type="compositionally biased region" description="Low complexity" evidence="1">
    <location>
        <begin position="191"/>
        <end position="203"/>
    </location>
</feature>
<protein>
    <submittedName>
        <fullName evidence="2">Uncharacterized protein</fullName>
    </submittedName>
</protein>
<comment type="caution">
    <text evidence="2">The sequence shown here is derived from an EMBL/GenBank/DDBJ whole genome shotgun (WGS) entry which is preliminary data.</text>
</comment>
<evidence type="ECO:0000313" key="3">
    <source>
        <dbReference type="Proteomes" id="UP000749646"/>
    </source>
</evidence>
<feature type="compositionally biased region" description="Polar residues" evidence="1">
    <location>
        <begin position="86"/>
        <end position="98"/>
    </location>
</feature>
<feature type="compositionally biased region" description="Polar residues" evidence="1">
    <location>
        <begin position="140"/>
        <end position="155"/>
    </location>
</feature>
<reference evidence="2" key="1">
    <citation type="journal article" date="2020" name="Fungal Divers.">
        <title>Resolving the Mortierellaceae phylogeny through synthesis of multi-gene phylogenetics and phylogenomics.</title>
        <authorList>
            <person name="Vandepol N."/>
            <person name="Liber J."/>
            <person name="Desiro A."/>
            <person name="Na H."/>
            <person name="Kennedy M."/>
            <person name="Barry K."/>
            <person name="Grigoriev I.V."/>
            <person name="Miller A.N."/>
            <person name="O'Donnell K."/>
            <person name="Stajich J.E."/>
            <person name="Bonito G."/>
        </authorList>
    </citation>
    <scope>NUCLEOTIDE SEQUENCE</scope>
    <source>
        <strain evidence="2">MES-2147</strain>
    </source>
</reference>
<gene>
    <name evidence="2" type="ORF">BGZ65_008900</name>
</gene>
<feature type="non-terminal residue" evidence="2">
    <location>
        <position position="261"/>
    </location>
</feature>
<feature type="compositionally biased region" description="Low complexity" evidence="1">
    <location>
        <begin position="156"/>
        <end position="178"/>
    </location>
</feature>
<keyword evidence="3" id="KW-1185">Reference proteome</keyword>
<feature type="compositionally biased region" description="Polar residues" evidence="1">
    <location>
        <begin position="43"/>
        <end position="61"/>
    </location>
</feature>
<accession>A0A9P6LRY3</accession>
<dbReference type="EMBL" id="JAAAHW010010708">
    <property type="protein sequence ID" value="KAF9923400.1"/>
    <property type="molecule type" value="Genomic_DNA"/>
</dbReference>